<dbReference type="GO" id="GO:0006629">
    <property type="term" value="P:lipid metabolic process"/>
    <property type="evidence" value="ECO:0007669"/>
    <property type="project" value="InterPro"/>
</dbReference>
<evidence type="ECO:0000313" key="8">
    <source>
        <dbReference type="EMBL" id="MBK4348330.1"/>
    </source>
</evidence>
<sequence>MTQLPVVIAHRGASGYRPEHSRSAYELAIELGADAVEPDLVATRDGVLVVRHENEISGTTDVAAHPEFAGRRTTKTIDGETLTGWFTEDFDWAELATLRVLERIPKVRPANTEWNGTEGILRFRDLLELLDAAPRPIALVAEIKHPTFYSALGISLDELYATELAEAGWSDDPRLTTECFELSILPKIRARGVGGRLIFLLDAKGSPADEVAANGRQARKYASYLTTAALAELATVVDGISLSKRILLPKNTDPRRLDLPSTLVDMAHEVGLVVFCWTLRAENKFLGRGLTRGLDAAARGDWMREFRSIMQTGVDGVFADQPDLAVEARSSLSAD</sequence>
<evidence type="ECO:0000313" key="9">
    <source>
        <dbReference type="Proteomes" id="UP000636458"/>
    </source>
</evidence>
<dbReference type="RefSeq" id="WP_200556547.1">
    <property type="nucleotide sequence ID" value="NZ_JAEPES010000004.1"/>
</dbReference>
<dbReference type="EMBL" id="JAEPES010000004">
    <property type="protein sequence ID" value="MBK4348330.1"/>
    <property type="molecule type" value="Genomic_DNA"/>
</dbReference>
<evidence type="ECO:0000256" key="5">
    <source>
        <dbReference type="ARBA" id="ARBA00022801"/>
    </source>
</evidence>
<dbReference type="EC" id="3.1.4.46" evidence="2"/>
<evidence type="ECO:0000259" key="7">
    <source>
        <dbReference type="PROSITE" id="PS51704"/>
    </source>
</evidence>
<evidence type="ECO:0000256" key="2">
    <source>
        <dbReference type="ARBA" id="ARBA00012247"/>
    </source>
</evidence>
<dbReference type="GO" id="GO:0008889">
    <property type="term" value="F:glycerophosphodiester phosphodiesterase activity"/>
    <property type="evidence" value="ECO:0007669"/>
    <property type="project" value="UniProtKB-EC"/>
</dbReference>
<dbReference type="InterPro" id="IPR030395">
    <property type="entry name" value="GP_PDE_dom"/>
</dbReference>
<proteinExistence type="inferred from homology"/>
<comment type="caution">
    <text evidence="8">The sequence shown here is derived from an EMBL/GenBank/DDBJ whole genome shotgun (WGS) entry which is preliminary data.</text>
</comment>
<reference evidence="8" key="1">
    <citation type="submission" date="2021-01" db="EMBL/GenBank/DDBJ databases">
        <title>Lacisediminihabitans sp. nov. strain G11-30, isolated from Antarctic Soil.</title>
        <authorList>
            <person name="Li J."/>
        </authorList>
    </citation>
    <scope>NUCLEOTIDE SEQUENCE</scope>
    <source>
        <strain evidence="8">G11-30</strain>
    </source>
</reference>
<dbReference type="PROSITE" id="PS51704">
    <property type="entry name" value="GP_PDE"/>
    <property type="match status" value="1"/>
</dbReference>
<dbReference type="Pfam" id="PF03009">
    <property type="entry name" value="GDPD"/>
    <property type="match status" value="1"/>
</dbReference>
<dbReference type="AlphaFoldDB" id="A0A934W5B9"/>
<accession>A0A934W5B9</accession>
<dbReference type="Gene3D" id="3.20.20.190">
    <property type="entry name" value="Phosphatidylinositol (PI) phosphodiesterase"/>
    <property type="match status" value="1"/>
</dbReference>
<evidence type="ECO:0000256" key="4">
    <source>
        <dbReference type="ARBA" id="ARBA00022798"/>
    </source>
</evidence>
<comment type="similarity">
    <text evidence="1">Belongs to the glycerophosphoryl diester phosphodiesterase family.</text>
</comment>
<dbReference type="Proteomes" id="UP000636458">
    <property type="component" value="Unassembled WGS sequence"/>
</dbReference>
<evidence type="ECO:0000256" key="6">
    <source>
        <dbReference type="ARBA" id="ARBA00047512"/>
    </source>
</evidence>
<keyword evidence="9" id="KW-1185">Reference proteome</keyword>
<dbReference type="SUPFAM" id="SSF51695">
    <property type="entry name" value="PLC-like phosphodiesterases"/>
    <property type="match status" value="1"/>
</dbReference>
<protein>
    <recommendedName>
        <fullName evidence="2">glycerophosphodiester phosphodiesterase</fullName>
        <ecNumber evidence="2">3.1.4.46</ecNumber>
    </recommendedName>
</protein>
<feature type="domain" description="GP-PDE" evidence="7">
    <location>
        <begin position="5"/>
        <end position="329"/>
    </location>
</feature>
<keyword evidence="4" id="KW-0319">Glycerol metabolism</keyword>
<dbReference type="PANTHER" id="PTHR43620">
    <property type="entry name" value="GLYCEROPHOSPHORYL DIESTER PHOSPHODIESTERASE"/>
    <property type="match status" value="1"/>
</dbReference>
<dbReference type="GO" id="GO:0042597">
    <property type="term" value="C:periplasmic space"/>
    <property type="evidence" value="ECO:0007669"/>
    <property type="project" value="TreeGrafter"/>
</dbReference>
<dbReference type="GO" id="GO:0006071">
    <property type="term" value="P:glycerol metabolic process"/>
    <property type="evidence" value="ECO:0007669"/>
    <property type="project" value="UniProtKB-KW"/>
</dbReference>
<gene>
    <name evidence="8" type="ORF">IV501_11855</name>
</gene>
<dbReference type="PANTHER" id="PTHR43620:SF7">
    <property type="entry name" value="GLYCEROPHOSPHODIESTER PHOSPHODIESTERASE GDPD5-RELATED"/>
    <property type="match status" value="1"/>
</dbReference>
<organism evidence="8 9">
    <name type="scientific">Lacisediminihabitans changchengi</name>
    <dbReference type="NCBI Taxonomy" id="2787634"/>
    <lineage>
        <taxon>Bacteria</taxon>
        <taxon>Bacillati</taxon>
        <taxon>Actinomycetota</taxon>
        <taxon>Actinomycetes</taxon>
        <taxon>Micrococcales</taxon>
        <taxon>Microbacteriaceae</taxon>
        <taxon>Lacisediminihabitans</taxon>
    </lineage>
</organism>
<evidence type="ECO:0000256" key="1">
    <source>
        <dbReference type="ARBA" id="ARBA00007277"/>
    </source>
</evidence>
<comment type="catalytic activity">
    <reaction evidence="6">
        <text>a sn-glycero-3-phosphodiester + H2O = an alcohol + sn-glycerol 3-phosphate + H(+)</text>
        <dbReference type="Rhea" id="RHEA:12969"/>
        <dbReference type="ChEBI" id="CHEBI:15377"/>
        <dbReference type="ChEBI" id="CHEBI:15378"/>
        <dbReference type="ChEBI" id="CHEBI:30879"/>
        <dbReference type="ChEBI" id="CHEBI:57597"/>
        <dbReference type="ChEBI" id="CHEBI:83408"/>
        <dbReference type="EC" id="3.1.4.46"/>
    </reaction>
</comment>
<keyword evidence="5" id="KW-0378">Hydrolase</keyword>
<evidence type="ECO:0000256" key="3">
    <source>
        <dbReference type="ARBA" id="ARBA00022729"/>
    </source>
</evidence>
<dbReference type="InterPro" id="IPR017946">
    <property type="entry name" value="PLC-like_Pdiesterase_TIM-brl"/>
</dbReference>
<name>A0A934W5B9_9MICO</name>
<keyword evidence="3" id="KW-0732">Signal</keyword>